<proteinExistence type="predicted"/>
<reference evidence="2" key="1">
    <citation type="submission" date="2022-11" db="UniProtKB">
        <authorList>
            <consortium name="WormBaseParasite"/>
        </authorList>
    </citation>
    <scope>IDENTIFICATION</scope>
</reference>
<keyword evidence="1" id="KW-1185">Reference proteome</keyword>
<dbReference type="WBParaSite" id="Gr19_v10_g3835.t1">
    <property type="protein sequence ID" value="Gr19_v10_g3835.t1"/>
    <property type="gene ID" value="Gr19_v10_g3835"/>
</dbReference>
<dbReference type="SUPFAM" id="SSF140931">
    <property type="entry name" value="Fic-like"/>
    <property type="match status" value="1"/>
</dbReference>
<dbReference type="Proteomes" id="UP000887572">
    <property type="component" value="Unplaced"/>
</dbReference>
<dbReference type="InterPro" id="IPR036597">
    <property type="entry name" value="Fido-like_dom_sf"/>
</dbReference>
<accession>A0A914HTJ2</accession>
<dbReference type="AlphaFoldDB" id="A0A914HTJ2"/>
<protein>
    <submittedName>
        <fullName evidence="2">Uncharacterized protein</fullName>
    </submittedName>
</protein>
<organism evidence="1 2">
    <name type="scientific">Globodera rostochiensis</name>
    <name type="common">Golden nematode worm</name>
    <name type="synonym">Heterodera rostochiensis</name>
    <dbReference type="NCBI Taxonomy" id="31243"/>
    <lineage>
        <taxon>Eukaryota</taxon>
        <taxon>Metazoa</taxon>
        <taxon>Ecdysozoa</taxon>
        <taxon>Nematoda</taxon>
        <taxon>Chromadorea</taxon>
        <taxon>Rhabditida</taxon>
        <taxon>Tylenchina</taxon>
        <taxon>Tylenchomorpha</taxon>
        <taxon>Tylenchoidea</taxon>
        <taxon>Heteroderidae</taxon>
        <taxon>Heteroderinae</taxon>
        <taxon>Globodera</taxon>
    </lineage>
</organism>
<sequence>MSYICLMDEMSPGRNDVISLHHGHVLRGQPGSSHIAGTLRTEEVNVGDEFIPVPPACMLAEMSSFLNELNNQYVKAQRREPEAKGAAALAGIQSARLSRPLPALAAYAHYELT</sequence>
<dbReference type="Gene3D" id="1.10.3290.10">
    <property type="entry name" value="Fido-like domain"/>
    <property type="match status" value="1"/>
</dbReference>
<evidence type="ECO:0000313" key="2">
    <source>
        <dbReference type="WBParaSite" id="Gr19_v10_g3835.t1"/>
    </source>
</evidence>
<name>A0A914HTJ2_GLORO</name>
<evidence type="ECO:0000313" key="1">
    <source>
        <dbReference type="Proteomes" id="UP000887572"/>
    </source>
</evidence>